<keyword evidence="8 11" id="KW-1133">Transmembrane helix</keyword>
<proteinExistence type="predicted"/>
<evidence type="ECO:0000256" key="8">
    <source>
        <dbReference type="ARBA" id="ARBA00022989"/>
    </source>
</evidence>
<evidence type="ECO:0000313" key="13">
    <source>
        <dbReference type="Proteomes" id="UP001500305"/>
    </source>
</evidence>
<keyword evidence="5" id="KW-0808">Transferase</keyword>
<name>A0ABN3DKC2_9ACTN</name>
<reference evidence="12 13" key="1">
    <citation type="journal article" date="2019" name="Int. J. Syst. Evol. Microbiol.">
        <title>The Global Catalogue of Microorganisms (GCM) 10K type strain sequencing project: providing services to taxonomists for standard genome sequencing and annotation.</title>
        <authorList>
            <consortium name="The Broad Institute Genomics Platform"/>
            <consortium name="The Broad Institute Genome Sequencing Center for Infectious Disease"/>
            <person name="Wu L."/>
            <person name="Ma J."/>
        </authorList>
    </citation>
    <scope>NUCLEOTIDE SEQUENCE [LARGE SCALE GENOMIC DNA]</scope>
    <source>
        <strain evidence="12 13">JCM 7356</strain>
    </source>
</reference>
<feature type="transmembrane region" description="Helical" evidence="11">
    <location>
        <begin position="316"/>
        <end position="337"/>
    </location>
</feature>
<dbReference type="RefSeq" id="WP_344635334.1">
    <property type="nucleotide sequence ID" value="NZ_BAAATR010000004.1"/>
</dbReference>
<dbReference type="PANTHER" id="PTHR12468:SF2">
    <property type="entry name" value="GPI MANNOSYLTRANSFERASE 2"/>
    <property type="match status" value="1"/>
</dbReference>
<feature type="transmembrane region" description="Helical" evidence="11">
    <location>
        <begin position="172"/>
        <end position="194"/>
    </location>
</feature>
<evidence type="ECO:0000256" key="7">
    <source>
        <dbReference type="ARBA" id="ARBA00022824"/>
    </source>
</evidence>
<feature type="transmembrane region" description="Helical" evidence="11">
    <location>
        <begin position="394"/>
        <end position="417"/>
    </location>
</feature>
<evidence type="ECO:0000256" key="11">
    <source>
        <dbReference type="SAM" id="Phobius"/>
    </source>
</evidence>
<protein>
    <submittedName>
        <fullName evidence="12">Glycosyltransferase family 39 protein</fullName>
    </submittedName>
</protein>
<evidence type="ECO:0000256" key="6">
    <source>
        <dbReference type="ARBA" id="ARBA00022692"/>
    </source>
</evidence>
<comment type="caution">
    <text evidence="12">The sequence shown here is derived from an EMBL/GenBank/DDBJ whole genome shotgun (WGS) entry which is preliminary data.</text>
</comment>
<keyword evidence="7" id="KW-0256">Endoplasmic reticulum</keyword>
<comment type="pathway">
    <text evidence="2">Glycolipid biosynthesis; glycosylphosphatidylinositol-anchor biosynthesis.</text>
</comment>
<keyword evidence="3" id="KW-0337">GPI-anchor biosynthesis</keyword>
<organism evidence="12 13">
    <name type="scientific">Kitasatospora cystarginea</name>
    <dbReference type="NCBI Taxonomy" id="58350"/>
    <lineage>
        <taxon>Bacteria</taxon>
        <taxon>Bacillati</taxon>
        <taxon>Actinomycetota</taxon>
        <taxon>Actinomycetes</taxon>
        <taxon>Kitasatosporales</taxon>
        <taxon>Streptomycetaceae</taxon>
        <taxon>Kitasatospora</taxon>
    </lineage>
</organism>
<feature type="transmembrane region" description="Helical" evidence="11">
    <location>
        <begin position="369"/>
        <end position="387"/>
    </location>
</feature>
<evidence type="ECO:0000256" key="3">
    <source>
        <dbReference type="ARBA" id="ARBA00022502"/>
    </source>
</evidence>
<evidence type="ECO:0000256" key="1">
    <source>
        <dbReference type="ARBA" id="ARBA00004477"/>
    </source>
</evidence>
<sequence length="418" mass="44923">MPSPSLHDHVRLTGRLPAPAIAAPPAAPPAAPRRADPARTPLGPAAPRRAWYAARPALAVYTAALVLHLVLLSAMIPPHGPAVSDRLQAWDGRLYTQIAAEGYPHGFTYTPDGELTGNNLAFFPLYPLAVRAVHAVTGLGWGTAAIVAAQLATIAALLIVHQLLTRLYTRRTATVGIVLLAAAQPMSITFFMAYSESLFLALAAATLLAAHRRAWLTAGCCAFLTGLTRPVGVAVVAALALAALIQLRRERRLSWRPIAATLLACTSTPGYLWWVAERVGPVDAWFTIQEAGWGTHWDRGSSLWQFLTETLHSGEGWVPVSVAVLLLAHLLAALLACRRTTWPPLLVHGAVIIVLTLGQSNYYHCKLRLLTPALIFLIPTATALAKARPATRALVLAASALFGCWYGAYMLTTWHYAI</sequence>
<evidence type="ECO:0000256" key="2">
    <source>
        <dbReference type="ARBA" id="ARBA00004687"/>
    </source>
</evidence>
<feature type="transmembrane region" description="Helical" evidence="11">
    <location>
        <begin position="344"/>
        <end position="363"/>
    </location>
</feature>
<comment type="subcellular location">
    <subcellularLocation>
        <location evidence="1">Endoplasmic reticulum membrane</location>
        <topology evidence="1">Multi-pass membrane protein</topology>
    </subcellularLocation>
</comment>
<feature type="transmembrane region" description="Helical" evidence="11">
    <location>
        <begin position="214"/>
        <end position="245"/>
    </location>
</feature>
<evidence type="ECO:0000256" key="9">
    <source>
        <dbReference type="ARBA" id="ARBA00023136"/>
    </source>
</evidence>
<dbReference type="PANTHER" id="PTHR12468">
    <property type="entry name" value="GPI MANNOSYLTRANSFERASE 2"/>
    <property type="match status" value="1"/>
</dbReference>
<feature type="region of interest" description="Disordered" evidence="10">
    <location>
        <begin position="21"/>
        <end position="42"/>
    </location>
</feature>
<evidence type="ECO:0000256" key="4">
    <source>
        <dbReference type="ARBA" id="ARBA00022676"/>
    </source>
</evidence>
<evidence type="ECO:0000256" key="10">
    <source>
        <dbReference type="SAM" id="MobiDB-lite"/>
    </source>
</evidence>
<keyword evidence="9 11" id="KW-0472">Membrane</keyword>
<keyword evidence="4" id="KW-0328">Glycosyltransferase</keyword>
<evidence type="ECO:0000256" key="5">
    <source>
        <dbReference type="ARBA" id="ARBA00022679"/>
    </source>
</evidence>
<accession>A0ABN3DKC2</accession>
<feature type="transmembrane region" description="Helical" evidence="11">
    <location>
        <begin position="139"/>
        <end position="160"/>
    </location>
</feature>
<gene>
    <name evidence="12" type="ORF">GCM10010430_13960</name>
</gene>
<keyword evidence="6 11" id="KW-0812">Transmembrane</keyword>
<dbReference type="Proteomes" id="UP001500305">
    <property type="component" value="Unassembled WGS sequence"/>
</dbReference>
<keyword evidence="13" id="KW-1185">Reference proteome</keyword>
<feature type="transmembrane region" description="Helical" evidence="11">
    <location>
        <begin position="58"/>
        <end position="76"/>
    </location>
</feature>
<feature type="transmembrane region" description="Helical" evidence="11">
    <location>
        <begin position="257"/>
        <end position="276"/>
    </location>
</feature>
<dbReference type="InterPro" id="IPR007315">
    <property type="entry name" value="PIG-V/Gpi18"/>
</dbReference>
<evidence type="ECO:0000313" key="12">
    <source>
        <dbReference type="EMBL" id="GAA2234437.1"/>
    </source>
</evidence>
<dbReference type="EMBL" id="BAAATR010000004">
    <property type="protein sequence ID" value="GAA2234437.1"/>
    <property type="molecule type" value="Genomic_DNA"/>
</dbReference>